<comment type="caution">
    <text evidence="7">The sequence shown here is derived from an EMBL/GenBank/DDBJ whole genome shotgun (WGS) entry which is preliminary data.</text>
</comment>
<dbReference type="GO" id="GO:0005783">
    <property type="term" value="C:endoplasmic reticulum"/>
    <property type="evidence" value="ECO:0007669"/>
    <property type="project" value="TreeGrafter"/>
</dbReference>
<feature type="region of interest" description="Disordered" evidence="5">
    <location>
        <begin position="169"/>
        <end position="215"/>
    </location>
</feature>
<feature type="transmembrane region" description="Helical" evidence="6">
    <location>
        <begin position="318"/>
        <end position="335"/>
    </location>
</feature>
<evidence type="ECO:0000313" key="7">
    <source>
        <dbReference type="EMBL" id="RKU40204.1"/>
    </source>
</evidence>
<name>A0A420XX18_9PEZI</name>
<organism evidence="7 8">
    <name type="scientific">Coniochaeta pulveracea</name>
    <dbReference type="NCBI Taxonomy" id="177199"/>
    <lineage>
        <taxon>Eukaryota</taxon>
        <taxon>Fungi</taxon>
        <taxon>Dikarya</taxon>
        <taxon>Ascomycota</taxon>
        <taxon>Pezizomycotina</taxon>
        <taxon>Sordariomycetes</taxon>
        <taxon>Sordariomycetidae</taxon>
        <taxon>Coniochaetales</taxon>
        <taxon>Coniochaetaceae</taxon>
        <taxon>Coniochaeta</taxon>
    </lineage>
</organism>
<sequence>MAQSGLFESFLGAIQASLSVLLVIFYGGIAAKLKILSAENTKPISKLCVRLFLPALLITKLGAQVEVESIGRYGIILIWAIVVHALSYALGFMAKRLMGMPDWTTLAIMFNNSTSYPLLLIEALSETGILQSLIVGDESASDAVERAKSYYLVYSTVSSCLTFAVGPRLVDGENGPDDDDQDDGKDQDEGTDVEDNDDPEANERSGLVGGSRHNRFNSNGSNTIFGSINHPSDILPAAKAAHRKAYFVSKQKWNNLSPRTQWWLLFIADFFNGALIGAILGAVLGLTPPLHKAFFAGEDEGGIFTAWLTKSWKTIGDVFVPLPIVVAGVVLFSSIQNSKMDRSELKKIPWGTWSYVLGIRFLLWPVASIGLIYAVASKTSWLGDDPMLWFTLMLMPTGPPAMKLITLVQVSGGNEEESSNISRLLTVSSPWNALLRRLDANWLVRSGT</sequence>
<dbReference type="GO" id="GO:0016020">
    <property type="term" value="C:membrane"/>
    <property type="evidence" value="ECO:0007669"/>
    <property type="project" value="UniProtKB-SubCell"/>
</dbReference>
<reference evidence="7 8" key="1">
    <citation type="submission" date="2018-08" db="EMBL/GenBank/DDBJ databases">
        <title>Draft genome of the lignicolous fungus Coniochaeta pulveracea.</title>
        <authorList>
            <person name="Borstlap C.J."/>
            <person name="De Witt R.N."/>
            <person name="Botha A."/>
            <person name="Volschenk H."/>
        </authorList>
    </citation>
    <scope>NUCLEOTIDE SEQUENCE [LARGE SCALE GENOMIC DNA]</scope>
    <source>
        <strain evidence="7 8">CAB683</strain>
    </source>
</reference>
<evidence type="ECO:0000256" key="3">
    <source>
        <dbReference type="ARBA" id="ARBA00022989"/>
    </source>
</evidence>
<evidence type="ECO:0000256" key="1">
    <source>
        <dbReference type="ARBA" id="ARBA00004141"/>
    </source>
</evidence>
<dbReference type="InterPro" id="IPR004776">
    <property type="entry name" value="Mem_transp_PIN-like"/>
</dbReference>
<feature type="transmembrane region" description="Helical" evidence="6">
    <location>
        <begin position="262"/>
        <end position="286"/>
    </location>
</feature>
<gene>
    <name evidence="7" type="ORF">DL546_001406</name>
</gene>
<dbReference type="AlphaFoldDB" id="A0A420XX18"/>
<keyword evidence="8" id="KW-1185">Reference proteome</keyword>
<proteinExistence type="predicted"/>
<dbReference type="OrthoDB" id="191139at2759"/>
<evidence type="ECO:0000313" key="8">
    <source>
        <dbReference type="Proteomes" id="UP000275385"/>
    </source>
</evidence>
<keyword evidence="2 6" id="KW-0812">Transmembrane</keyword>
<feature type="compositionally biased region" description="Acidic residues" evidence="5">
    <location>
        <begin position="174"/>
        <end position="200"/>
    </location>
</feature>
<feature type="transmembrane region" description="Helical" evidence="6">
    <location>
        <begin position="388"/>
        <end position="408"/>
    </location>
</feature>
<feature type="transmembrane region" description="Helical" evidence="6">
    <location>
        <begin position="70"/>
        <end position="90"/>
    </location>
</feature>
<dbReference type="EMBL" id="QVQW01000115">
    <property type="protein sequence ID" value="RKU40204.1"/>
    <property type="molecule type" value="Genomic_DNA"/>
</dbReference>
<feature type="transmembrane region" description="Helical" evidence="6">
    <location>
        <begin position="6"/>
        <end position="26"/>
    </location>
</feature>
<evidence type="ECO:0000256" key="2">
    <source>
        <dbReference type="ARBA" id="ARBA00022692"/>
    </source>
</evidence>
<evidence type="ECO:0000256" key="6">
    <source>
        <dbReference type="SAM" id="Phobius"/>
    </source>
</evidence>
<comment type="subcellular location">
    <subcellularLocation>
        <location evidence="1">Membrane</location>
        <topology evidence="1">Multi-pass membrane protein</topology>
    </subcellularLocation>
</comment>
<dbReference type="STRING" id="177199.A0A420XX18"/>
<evidence type="ECO:0000256" key="4">
    <source>
        <dbReference type="ARBA" id="ARBA00023136"/>
    </source>
</evidence>
<dbReference type="PANTHER" id="PTHR31794:SF4">
    <property type="entry name" value="AUXIN EFFLUX TRANSPORTER FAMILY PROTEIN (EUROFUNG)"/>
    <property type="match status" value="1"/>
</dbReference>
<feature type="transmembrane region" description="Helical" evidence="6">
    <location>
        <begin position="355"/>
        <end position="376"/>
    </location>
</feature>
<dbReference type="GO" id="GO:0055085">
    <property type="term" value="P:transmembrane transport"/>
    <property type="evidence" value="ECO:0007669"/>
    <property type="project" value="InterPro"/>
</dbReference>
<evidence type="ECO:0000256" key="5">
    <source>
        <dbReference type="SAM" id="MobiDB-lite"/>
    </source>
</evidence>
<keyword evidence="4 6" id="KW-0472">Membrane</keyword>
<protein>
    <submittedName>
        <fullName evidence="7">Uncharacterized protein</fullName>
    </submittedName>
</protein>
<dbReference type="Proteomes" id="UP000275385">
    <property type="component" value="Unassembled WGS sequence"/>
</dbReference>
<keyword evidence="3 6" id="KW-1133">Transmembrane helix</keyword>
<dbReference type="Pfam" id="PF03547">
    <property type="entry name" value="Mem_trans"/>
    <property type="match status" value="1"/>
</dbReference>
<dbReference type="PANTHER" id="PTHR31794">
    <property type="entry name" value="AUXIN EFFLUX TRANSPORTER FAMILY PROTEIN (EUROFUNG)"/>
    <property type="match status" value="1"/>
</dbReference>
<accession>A0A420XX18</accession>